<dbReference type="Pfam" id="PF01797">
    <property type="entry name" value="Y1_Tnp"/>
    <property type="match status" value="1"/>
</dbReference>
<dbReference type="GO" id="GO:0004803">
    <property type="term" value="F:transposase activity"/>
    <property type="evidence" value="ECO:0007669"/>
    <property type="project" value="InterPro"/>
</dbReference>
<feature type="domain" description="Transposase IS200-like" evidence="1">
    <location>
        <begin position="22"/>
        <end position="247"/>
    </location>
</feature>
<name>A0A7T1F3G4_ATRLM</name>
<dbReference type="GO" id="GO:0043565">
    <property type="term" value="F:sequence-specific DNA binding"/>
    <property type="evidence" value="ECO:0007669"/>
    <property type="project" value="TreeGrafter"/>
</dbReference>
<protein>
    <recommendedName>
        <fullName evidence="1">Transposase IS200-like domain-containing protein</fullName>
    </recommendedName>
</protein>
<reference evidence="2 3" key="1">
    <citation type="journal article" date="2021" name="Nat. Commun.">
        <title>Isolation of a member of the candidate phylum Atribacteria reveals a unique cell membrane structure.</title>
        <authorList>
            <person name="Taiki K."/>
            <person name="Nobu M.K."/>
            <person name="Kusada H."/>
            <person name="Meng X.-Y."/>
            <person name="Hosoki N."/>
            <person name="Uematsu K."/>
            <person name="Yoshioka H."/>
            <person name="Kamagata Y."/>
            <person name="Tamaki H."/>
        </authorList>
    </citation>
    <scope>NUCLEOTIDE SEQUENCE [LARGE SCALE GENOMIC DNA]</scope>
    <source>
        <strain evidence="2 3">RT761</strain>
    </source>
</reference>
<dbReference type="PANTHER" id="PTHR36966">
    <property type="entry name" value="REP-ASSOCIATED TYROSINE TRANSPOSASE"/>
    <property type="match status" value="1"/>
</dbReference>
<dbReference type="Proteomes" id="UP000594463">
    <property type="component" value="Chromosome"/>
</dbReference>
<dbReference type="InterPro" id="IPR052715">
    <property type="entry name" value="RAYT_transposase"/>
</dbReference>
<sequence length="258" mass="30899">MKYIQNLHHHRQPLRLKDYDYSQAGMYFITICTQNHGCLFGEIIEEKILLNEAGKMIEKWYVELINKFPDIEDYEYIIMPNHIHFIIHKIDQNKPDQQKMNNPRRGEPVCSPNICSRIDILPITNRADTQVRPYDDKNEKLNDEKNSMDLNCIGVDLGGHAGPPLRKIEKYDERITENKETGEYTMGSSIPKIVQWFKTMTTNEYIRRVKQDGWKPFNGRLWQRNYYEHIIRNEIELNQIREYIMNNPLKWLLDRENL</sequence>
<evidence type="ECO:0000313" key="2">
    <source>
        <dbReference type="EMBL" id="QPM69083.1"/>
    </source>
</evidence>
<gene>
    <name evidence="2" type="ORF">RT761_02311</name>
</gene>
<dbReference type="SUPFAM" id="SSF143422">
    <property type="entry name" value="Transposase IS200-like"/>
    <property type="match status" value="1"/>
</dbReference>
<dbReference type="Gene3D" id="3.30.70.1290">
    <property type="entry name" value="Transposase IS200-like"/>
    <property type="match status" value="1"/>
</dbReference>
<dbReference type="GO" id="GO:0006313">
    <property type="term" value="P:DNA transposition"/>
    <property type="evidence" value="ECO:0007669"/>
    <property type="project" value="InterPro"/>
</dbReference>
<organism evidence="2 3">
    <name type="scientific">Atribacter laminatus</name>
    <dbReference type="NCBI Taxonomy" id="2847778"/>
    <lineage>
        <taxon>Bacteria</taxon>
        <taxon>Pseudomonadati</taxon>
        <taxon>Atribacterota</taxon>
        <taxon>Atribacteria</taxon>
        <taxon>Atribacterales</taxon>
        <taxon>Atribacteraceae</taxon>
        <taxon>Atribacter</taxon>
    </lineage>
</organism>
<dbReference type="SMART" id="SM01321">
    <property type="entry name" value="Y1_Tnp"/>
    <property type="match status" value="1"/>
</dbReference>
<dbReference type="EMBL" id="CP065383">
    <property type="protein sequence ID" value="QPM69083.1"/>
    <property type="molecule type" value="Genomic_DNA"/>
</dbReference>
<dbReference type="InterPro" id="IPR036515">
    <property type="entry name" value="Transposase_17_sf"/>
</dbReference>
<dbReference type="InterPro" id="IPR002686">
    <property type="entry name" value="Transposase_17"/>
</dbReference>
<proteinExistence type="predicted"/>
<keyword evidence="3" id="KW-1185">Reference proteome</keyword>
<evidence type="ECO:0000313" key="3">
    <source>
        <dbReference type="Proteomes" id="UP000594463"/>
    </source>
</evidence>
<dbReference type="PANTHER" id="PTHR36966:SF1">
    <property type="entry name" value="REP-ASSOCIATED TYROSINE TRANSPOSASE"/>
    <property type="match status" value="1"/>
</dbReference>
<dbReference type="KEGG" id="alam:RT761_02311"/>
<accession>A0A7T1F3G4</accession>
<dbReference type="AlphaFoldDB" id="A0A7T1F3G4"/>
<dbReference type="RefSeq" id="WP_218111566.1">
    <property type="nucleotide sequence ID" value="NZ_CP065383.1"/>
</dbReference>
<evidence type="ECO:0000259" key="1">
    <source>
        <dbReference type="SMART" id="SM01321"/>
    </source>
</evidence>